<dbReference type="STRING" id="768670.Calni_0004"/>
<dbReference type="OrthoDB" id="9803889at2"/>
<dbReference type="SUPFAM" id="SSF52540">
    <property type="entry name" value="P-loop containing nucleoside triphosphate hydrolases"/>
    <property type="match status" value="1"/>
</dbReference>
<dbReference type="GO" id="GO:0003697">
    <property type="term" value="F:single-stranded DNA binding"/>
    <property type="evidence" value="ECO:0007669"/>
    <property type="project" value="UniProtKB-UniRule"/>
</dbReference>
<dbReference type="NCBIfam" id="TIGR00611">
    <property type="entry name" value="recf"/>
    <property type="match status" value="1"/>
</dbReference>
<dbReference type="GO" id="GO:0006302">
    <property type="term" value="P:double-strand break repair"/>
    <property type="evidence" value="ECO:0007669"/>
    <property type="project" value="TreeGrafter"/>
</dbReference>
<protein>
    <recommendedName>
        <fullName evidence="6 7">DNA replication and repair protein RecF</fullName>
    </recommendedName>
</protein>
<keyword evidence="2 6" id="KW-0235">DNA replication</keyword>
<evidence type="ECO:0000256" key="7">
    <source>
        <dbReference type="RuleBase" id="RU000578"/>
    </source>
</evidence>
<dbReference type="Proteomes" id="UP000007039">
    <property type="component" value="Chromosome"/>
</dbReference>
<proteinExistence type="inferred from homology"/>
<dbReference type="Gene3D" id="1.20.1050.90">
    <property type="entry name" value="RecF/RecN/SMC, N-terminal domain"/>
    <property type="match status" value="1"/>
</dbReference>
<dbReference type="PROSITE" id="PS00618">
    <property type="entry name" value="RECF_2"/>
    <property type="match status" value="1"/>
</dbReference>
<evidence type="ECO:0000259" key="8">
    <source>
        <dbReference type="Pfam" id="PF13476"/>
    </source>
</evidence>
<evidence type="ECO:0000256" key="1">
    <source>
        <dbReference type="ARBA" id="ARBA00022490"/>
    </source>
</evidence>
<evidence type="ECO:0000256" key="6">
    <source>
        <dbReference type="HAMAP-Rule" id="MF_00365"/>
    </source>
</evidence>
<reference evidence="9 10" key="2">
    <citation type="journal article" date="2011" name="Stand. Genomic Sci.">
        <title>Complete genome sequence of Calditerrivibrio nitroreducens type strain (Yu37-1).</title>
        <authorList>
            <person name="Pitluck S."/>
            <person name="Sikorski J."/>
            <person name="Zeytun A."/>
            <person name="Lapidus A."/>
            <person name="Nolan M."/>
            <person name="Lucas S."/>
            <person name="Hammon N."/>
            <person name="Deshpande S."/>
            <person name="Cheng J.F."/>
            <person name="Tapia R."/>
            <person name="Han C."/>
            <person name="Goodwin L."/>
            <person name="Liolios K."/>
            <person name="Pagani I."/>
            <person name="Ivanova N."/>
            <person name="Mavromatis K."/>
            <person name="Pati A."/>
            <person name="Chen A."/>
            <person name="Palaniappan K."/>
            <person name="Hauser L."/>
            <person name="Chang Y.J."/>
            <person name="Jeffries C.D."/>
            <person name="Detter J.C."/>
            <person name="Brambilla E."/>
            <person name="Djao O.D."/>
            <person name="Rohde M."/>
            <person name="Spring S."/>
            <person name="Goker M."/>
            <person name="Woyke T."/>
            <person name="Bristow J."/>
            <person name="Eisen J.A."/>
            <person name="Markowitz V."/>
            <person name="Hugenholtz P."/>
            <person name="Kyrpides N.C."/>
            <person name="Klenk H.P."/>
            <person name="Land M."/>
        </authorList>
    </citation>
    <scope>NUCLEOTIDE SEQUENCE [LARGE SCALE GENOMIC DNA]</scope>
    <source>
        <strain evidence="10">DSM 19672 / NBRC 101217 / Yu37-1</strain>
    </source>
</reference>
<dbReference type="PANTHER" id="PTHR32182:SF0">
    <property type="entry name" value="DNA REPLICATION AND REPAIR PROTEIN RECF"/>
    <property type="match status" value="1"/>
</dbReference>
<evidence type="ECO:0000256" key="5">
    <source>
        <dbReference type="ARBA" id="ARBA00023125"/>
    </source>
</evidence>
<evidence type="ECO:0000256" key="4">
    <source>
        <dbReference type="ARBA" id="ARBA00022840"/>
    </source>
</evidence>
<accession>E4TI24</accession>
<dbReference type="GO" id="GO:0005524">
    <property type="term" value="F:ATP binding"/>
    <property type="evidence" value="ECO:0007669"/>
    <property type="project" value="UniProtKB-UniRule"/>
</dbReference>
<keyword evidence="10" id="KW-1185">Reference proteome</keyword>
<evidence type="ECO:0000256" key="3">
    <source>
        <dbReference type="ARBA" id="ARBA00022741"/>
    </source>
</evidence>
<dbReference type="AlphaFoldDB" id="E4TI24"/>
<feature type="binding site" evidence="6">
    <location>
        <begin position="29"/>
        <end position="36"/>
    </location>
    <ligand>
        <name>ATP</name>
        <dbReference type="ChEBI" id="CHEBI:30616"/>
    </ligand>
</feature>
<keyword evidence="6 7" id="KW-0227">DNA damage</keyword>
<organism evidence="9 10">
    <name type="scientific">Calditerrivibrio nitroreducens (strain DSM 19672 / NBRC 101217 / Yu37-1)</name>
    <dbReference type="NCBI Taxonomy" id="768670"/>
    <lineage>
        <taxon>Bacteria</taxon>
        <taxon>Pseudomonadati</taxon>
        <taxon>Deferribacterota</taxon>
        <taxon>Deferribacteres</taxon>
        <taxon>Deferribacterales</taxon>
        <taxon>Calditerrivibrionaceae</taxon>
    </lineage>
</organism>
<evidence type="ECO:0000256" key="2">
    <source>
        <dbReference type="ARBA" id="ARBA00022705"/>
    </source>
</evidence>
<dbReference type="GO" id="GO:0005737">
    <property type="term" value="C:cytoplasm"/>
    <property type="evidence" value="ECO:0007669"/>
    <property type="project" value="UniProtKB-SubCell"/>
</dbReference>
<gene>
    <name evidence="6" type="primary">recF</name>
    <name evidence="9" type="ordered locus">Calni_0004</name>
</gene>
<name>E4TI24_CALNY</name>
<dbReference type="HOGENOM" id="CLU_040267_0_1_0"/>
<dbReference type="PANTHER" id="PTHR32182">
    <property type="entry name" value="DNA REPLICATION AND REPAIR PROTEIN RECF"/>
    <property type="match status" value="1"/>
</dbReference>
<keyword evidence="3 6" id="KW-0547">Nucleotide-binding</keyword>
<dbReference type="EMBL" id="CP002347">
    <property type="protein sequence ID" value="ADR17921.1"/>
    <property type="molecule type" value="Genomic_DNA"/>
</dbReference>
<feature type="domain" description="Rad50/SbcC-type AAA" evidence="8">
    <location>
        <begin position="6"/>
        <end position="198"/>
    </location>
</feature>
<keyword evidence="6 7" id="KW-0234">DNA repair</keyword>
<sequence>MYLKDIKLRNFRNHINSIFSFDIKNYITGKNGSGKTSILESISLIFTGKSFKTNKLKSIINIDKNFFEISSNFSDDNVNYDITLYYDTKKRLTINGKRPENIINFYHNHPVIFYSPENEGFLSKEQEIRRNFLDRSIFYLDISYIDSLLGYNKLLELKKKYILKDVKDSLLYKSIHEKMSNYIKDIQNKRSNLIKSFNTYIEKYLRDIPSLNTEFFSLSYIPNHLDEDLLDKELILKKVLSGPHRDKITFNLNGESFENIASFGQRKSLSLCCIYCFLKVVEDFSKKSIILLLDELESGLDVERVSFFMELFDKYQYFLTGQSKIDKDINIIKLS</sequence>
<dbReference type="KEGG" id="cni:Calni_0004"/>
<dbReference type="InterPro" id="IPR027417">
    <property type="entry name" value="P-loop_NTPase"/>
</dbReference>
<evidence type="ECO:0000313" key="9">
    <source>
        <dbReference type="EMBL" id="ADR17921.1"/>
    </source>
</evidence>
<dbReference type="InterPro" id="IPR042174">
    <property type="entry name" value="RecF_2"/>
</dbReference>
<dbReference type="Gene3D" id="3.40.50.300">
    <property type="entry name" value="P-loop containing nucleotide triphosphate hydrolases"/>
    <property type="match status" value="1"/>
</dbReference>
<dbReference type="RefSeq" id="WP_013450138.1">
    <property type="nucleotide sequence ID" value="NC_014758.1"/>
</dbReference>
<keyword evidence="5 6" id="KW-0238">DNA-binding</keyword>
<keyword evidence="4 6" id="KW-0067">ATP-binding</keyword>
<keyword evidence="6 7" id="KW-0742">SOS response</keyword>
<dbReference type="GO" id="GO:0009432">
    <property type="term" value="P:SOS response"/>
    <property type="evidence" value="ECO:0007669"/>
    <property type="project" value="UniProtKB-UniRule"/>
</dbReference>
<dbReference type="InterPro" id="IPR001238">
    <property type="entry name" value="DNA-binding_RecF"/>
</dbReference>
<dbReference type="InterPro" id="IPR038729">
    <property type="entry name" value="Rad50/SbcC_AAA"/>
</dbReference>
<keyword evidence="1 6" id="KW-0963">Cytoplasm</keyword>
<comment type="subcellular location">
    <subcellularLocation>
        <location evidence="6 7">Cytoplasm</location>
    </subcellularLocation>
</comment>
<comment type="similarity">
    <text evidence="6 7">Belongs to the RecF family.</text>
</comment>
<dbReference type="eggNOG" id="COG1195">
    <property type="taxonomic scope" value="Bacteria"/>
</dbReference>
<dbReference type="HAMAP" id="MF_00365">
    <property type="entry name" value="RecF"/>
    <property type="match status" value="1"/>
</dbReference>
<reference key="1">
    <citation type="submission" date="2010-11" db="EMBL/GenBank/DDBJ databases">
        <title>The complete genome of chromosome of Calditerrivibrio nitroreducens DSM 19672.</title>
        <authorList>
            <consortium name="US DOE Joint Genome Institute (JGI-PGF)"/>
            <person name="Lucas S."/>
            <person name="Copeland A."/>
            <person name="Lapidus A."/>
            <person name="Bruce D."/>
            <person name="Goodwin L."/>
            <person name="Pitluck S."/>
            <person name="Kyrpides N."/>
            <person name="Mavromatis K."/>
            <person name="Ivanova N."/>
            <person name="Mikhailova N."/>
            <person name="Zeytun A."/>
            <person name="Brettin T."/>
            <person name="Detter J.C."/>
            <person name="Tapia R."/>
            <person name="Han C."/>
            <person name="Land M."/>
            <person name="Hauser L."/>
            <person name="Markowitz V."/>
            <person name="Cheng J.-F."/>
            <person name="Hugenholtz P."/>
            <person name="Woyke T."/>
            <person name="Wu D."/>
            <person name="Spring S."/>
            <person name="Schroeder M."/>
            <person name="Brambilla E."/>
            <person name="Klenk H.-P."/>
            <person name="Eisen J.A."/>
        </authorList>
    </citation>
    <scope>NUCLEOTIDE SEQUENCE [LARGE SCALE GENOMIC DNA]</scope>
    <source>
        <strain>DSM 19672</strain>
    </source>
</reference>
<dbReference type="GO" id="GO:0006260">
    <property type="term" value="P:DNA replication"/>
    <property type="evidence" value="ECO:0007669"/>
    <property type="project" value="UniProtKB-UniRule"/>
</dbReference>
<comment type="function">
    <text evidence="6 7">The RecF protein is involved in DNA metabolism; it is required for DNA replication and normal SOS inducibility. RecF binds preferentially to single-stranded, linear DNA. It also seems to bind ATP.</text>
</comment>
<dbReference type="InterPro" id="IPR018078">
    <property type="entry name" value="DNA-binding_RecF_CS"/>
</dbReference>
<dbReference type="Pfam" id="PF13476">
    <property type="entry name" value="AAA_23"/>
    <property type="match status" value="1"/>
</dbReference>
<evidence type="ECO:0000313" key="10">
    <source>
        <dbReference type="Proteomes" id="UP000007039"/>
    </source>
</evidence>
<dbReference type="GO" id="GO:0000731">
    <property type="term" value="P:DNA synthesis involved in DNA repair"/>
    <property type="evidence" value="ECO:0007669"/>
    <property type="project" value="TreeGrafter"/>
</dbReference>